<protein>
    <submittedName>
        <fullName evidence="1">Uncharacterized protein</fullName>
    </submittedName>
</protein>
<dbReference type="AlphaFoldDB" id="B0PHS5"/>
<comment type="caution">
    <text evidence="1">The sequence shown here is derived from an EMBL/GenBank/DDBJ whole genome shotgun (WGS) entry which is preliminary data.</text>
</comment>
<gene>
    <name evidence="1" type="ORF">ANACOL_04368</name>
</gene>
<evidence type="ECO:0000313" key="1">
    <source>
        <dbReference type="EMBL" id="EDS09043.1"/>
    </source>
</evidence>
<reference evidence="1" key="1">
    <citation type="submission" date="2007-11" db="EMBL/GenBank/DDBJ databases">
        <authorList>
            <person name="Fulton L."/>
            <person name="Clifton S."/>
            <person name="Fulton B."/>
            <person name="Xu J."/>
            <person name="Minx P."/>
            <person name="Pepin K.H."/>
            <person name="Johnson M."/>
            <person name="Thiruvilangam P."/>
            <person name="Bhonagiri V."/>
            <person name="Nash W.E."/>
            <person name="Mardis E.R."/>
            <person name="Wilson R.K."/>
        </authorList>
    </citation>
    <scope>NUCLEOTIDE SEQUENCE [LARGE SCALE GENOMIC DNA]</scope>
    <source>
        <strain evidence="1">DSM 17241</strain>
    </source>
</reference>
<evidence type="ECO:0000313" key="2">
    <source>
        <dbReference type="Proteomes" id="UP000003803"/>
    </source>
</evidence>
<proteinExistence type="predicted"/>
<accession>B0PHS5</accession>
<keyword evidence="2" id="KW-1185">Reference proteome</keyword>
<name>B0PHS5_9FIRM</name>
<reference evidence="1" key="2">
    <citation type="submission" date="2013-09" db="EMBL/GenBank/DDBJ databases">
        <title>Draft genome sequence of Anaerotruncus colihominis(DSM 17241).</title>
        <authorList>
            <person name="Sudarsanam P."/>
            <person name="Ley R."/>
            <person name="Guruge J."/>
            <person name="Turnbaugh P.J."/>
            <person name="Mahowald M."/>
            <person name="Liep D."/>
            <person name="Gordon J."/>
        </authorList>
    </citation>
    <scope>NUCLEOTIDE SEQUENCE</scope>
    <source>
        <strain evidence="1">DSM 17241</strain>
    </source>
</reference>
<sequence>MWWLLREGPAYCDVCRRSRSESSYEAEKEEDLIWVMRSCRIS</sequence>
<dbReference type="Proteomes" id="UP000003803">
    <property type="component" value="Unassembled WGS sequence"/>
</dbReference>
<dbReference type="HOGENOM" id="CLU_3246363_0_0_9"/>
<organism evidence="1 2">
    <name type="scientific">Anaerotruncus colihominis DSM 17241</name>
    <dbReference type="NCBI Taxonomy" id="445972"/>
    <lineage>
        <taxon>Bacteria</taxon>
        <taxon>Bacillati</taxon>
        <taxon>Bacillota</taxon>
        <taxon>Clostridia</taxon>
        <taxon>Eubacteriales</taxon>
        <taxon>Oscillospiraceae</taxon>
        <taxon>Anaerotruncus</taxon>
    </lineage>
</organism>
<dbReference type="EMBL" id="ABGD02000034">
    <property type="protein sequence ID" value="EDS09043.1"/>
    <property type="molecule type" value="Genomic_DNA"/>
</dbReference>